<name>A0ABN7X3P9_GIGMA</name>
<reference evidence="1 2" key="1">
    <citation type="submission" date="2021-06" db="EMBL/GenBank/DDBJ databases">
        <authorList>
            <person name="Kallberg Y."/>
            <person name="Tangrot J."/>
            <person name="Rosling A."/>
        </authorList>
    </citation>
    <scope>NUCLEOTIDE SEQUENCE [LARGE SCALE GENOMIC DNA]</scope>
    <source>
        <strain evidence="1 2">120-4 pot B 10/14</strain>
    </source>
</reference>
<dbReference type="EMBL" id="CAJVQB010084162">
    <property type="protein sequence ID" value="CAG8846587.1"/>
    <property type="molecule type" value="Genomic_DNA"/>
</dbReference>
<dbReference type="Proteomes" id="UP000789901">
    <property type="component" value="Unassembled WGS sequence"/>
</dbReference>
<comment type="caution">
    <text evidence="1">The sequence shown here is derived from an EMBL/GenBank/DDBJ whole genome shotgun (WGS) entry which is preliminary data.</text>
</comment>
<evidence type="ECO:0000313" key="1">
    <source>
        <dbReference type="EMBL" id="CAG8846587.1"/>
    </source>
</evidence>
<protein>
    <submittedName>
        <fullName evidence="1">44600_t:CDS:1</fullName>
    </submittedName>
</protein>
<organism evidence="1 2">
    <name type="scientific">Gigaspora margarita</name>
    <dbReference type="NCBI Taxonomy" id="4874"/>
    <lineage>
        <taxon>Eukaryota</taxon>
        <taxon>Fungi</taxon>
        <taxon>Fungi incertae sedis</taxon>
        <taxon>Mucoromycota</taxon>
        <taxon>Glomeromycotina</taxon>
        <taxon>Glomeromycetes</taxon>
        <taxon>Diversisporales</taxon>
        <taxon>Gigasporaceae</taxon>
        <taxon>Gigaspora</taxon>
    </lineage>
</organism>
<keyword evidence="2" id="KW-1185">Reference proteome</keyword>
<gene>
    <name evidence="1" type="ORF">GMARGA_LOCUS38236</name>
</gene>
<proteinExistence type="predicted"/>
<evidence type="ECO:0000313" key="2">
    <source>
        <dbReference type="Proteomes" id="UP000789901"/>
    </source>
</evidence>
<feature type="non-terminal residue" evidence="1">
    <location>
        <position position="177"/>
    </location>
</feature>
<feature type="non-terminal residue" evidence="1">
    <location>
        <position position="1"/>
    </location>
</feature>
<sequence>REGIVFEEIEVDEGEGALEGNENERTVLEENEVIVLEDSEEENEEISELKRSEAVWKLVEEEAAKDYPPTAITNVVKEYATRILDLGSSVKELRRAEVTNIKYKVCEMQNNNLGGNLNKETDIKESILFLKNQGYHVEHYVTPCRTTYGLVFIHPFQLVKLEKHGWLTLIDSTHKTN</sequence>
<accession>A0ABN7X3P9</accession>